<dbReference type="STRING" id="446466.Cfla_3379"/>
<feature type="transmembrane region" description="Helical" evidence="2">
    <location>
        <begin position="73"/>
        <end position="94"/>
    </location>
</feature>
<dbReference type="EMBL" id="CP001964">
    <property type="protein sequence ID" value="ADG76258.1"/>
    <property type="molecule type" value="Genomic_DNA"/>
</dbReference>
<keyword evidence="2" id="KW-0812">Transmembrane</keyword>
<reference evidence="3 4" key="1">
    <citation type="journal article" date="2010" name="Stand. Genomic Sci.">
        <title>Complete genome sequence of Cellulomonas flavigena type strain (134).</title>
        <authorList>
            <person name="Abt B."/>
            <person name="Foster B."/>
            <person name="Lapidus A."/>
            <person name="Clum A."/>
            <person name="Sun H."/>
            <person name="Pukall R."/>
            <person name="Lucas S."/>
            <person name="Glavina Del Rio T."/>
            <person name="Nolan M."/>
            <person name="Tice H."/>
            <person name="Cheng J.F."/>
            <person name="Pitluck S."/>
            <person name="Liolios K."/>
            <person name="Ivanova N."/>
            <person name="Mavromatis K."/>
            <person name="Ovchinnikova G."/>
            <person name="Pati A."/>
            <person name="Goodwin L."/>
            <person name="Chen A."/>
            <person name="Palaniappan K."/>
            <person name="Land M."/>
            <person name="Hauser L."/>
            <person name="Chang Y.J."/>
            <person name="Jeffries C.D."/>
            <person name="Rohde M."/>
            <person name="Goker M."/>
            <person name="Woyke T."/>
            <person name="Bristow J."/>
            <person name="Eisen J.A."/>
            <person name="Markowitz V."/>
            <person name="Hugenholtz P."/>
            <person name="Kyrpides N.C."/>
            <person name="Klenk H.P."/>
        </authorList>
    </citation>
    <scope>NUCLEOTIDE SEQUENCE [LARGE SCALE GENOMIC DNA]</scope>
    <source>
        <strain evidence="4">ATCC 482 / DSM 20109 / BCRC 11376 / JCM 18109 / NBRC 3775 / NCIMB 8073 / NRS 134</strain>
    </source>
</reference>
<keyword evidence="2" id="KW-1133">Transmembrane helix</keyword>
<evidence type="ECO:0000256" key="2">
    <source>
        <dbReference type="SAM" id="Phobius"/>
    </source>
</evidence>
<dbReference type="AlphaFoldDB" id="D5UCM3"/>
<dbReference type="KEGG" id="cfl:Cfla_3379"/>
<feature type="region of interest" description="Disordered" evidence="1">
    <location>
        <begin position="188"/>
        <end position="209"/>
    </location>
</feature>
<accession>D5UCM3</accession>
<evidence type="ECO:0000313" key="4">
    <source>
        <dbReference type="Proteomes" id="UP000000849"/>
    </source>
</evidence>
<dbReference type="RefSeq" id="WP_013118587.1">
    <property type="nucleotide sequence ID" value="NC_014151.1"/>
</dbReference>
<protein>
    <submittedName>
        <fullName evidence="3">Uncharacterized protein</fullName>
    </submittedName>
</protein>
<organism evidence="3 4">
    <name type="scientific">Cellulomonas flavigena (strain ATCC 482 / DSM 20109 / BCRC 11376 / JCM 18109 / NBRC 3775 / NCIMB 8073 / NRS 134)</name>
    <dbReference type="NCBI Taxonomy" id="446466"/>
    <lineage>
        <taxon>Bacteria</taxon>
        <taxon>Bacillati</taxon>
        <taxon>Actinomycetota</taxon>
        <taxon>Actinomycetes</taxon>
        <taxon>Micrococcales</taxon>
        <taxon>Cellulomonadaceae</taxon>
        <taxon>Cellulomonas</taxon>
    </lineage>
</organism>
<name>D5UCM3_CELFN</name>
<feature type="transmembrane region" description="Helical" evidence="2">
    <location>
        <begin position="12"/>
        <end position="35"/>
    </location>
</feature>
<dbReference type="HOGENOM" id="CLU_1029317_0_0_11"/>
<feature type="transmembrane region" description="Helical" evidence="2">
    <location>
        <begin position="41"/>
        <end position="61"/>
    </location>
</feature>
<keyword evidence="4" id="KW-1185">Reference proteome</keyword>
<evidence type="ECO:0000256" key="1">
    <source>
        <dbReference type="SAM" id="MobiDB-lite"/>
    </source>
</evidence>
<feature type="transmembrane region" description="Helical" evidence="2">
    <location>
        <begin position="232"/>
        <end position="251"/>
    </location>
</feature>
<gene>
    <name evidence="3" type="ordered locus">Cfla_3379</name>
</gene>
<sequence>MPGDTRRRPEVLARGSGLTAAVLAGALVGHCLAGGHVPGPAVLAAIAALLLVVGVLGARSAGGGRRARTRPRVVTVLASAGLAVALHPVLAMLATAPAAALVDPHASHGAPAGPAAPAATEAVDLSAYVAAGIDLDAVRAAGTDLDALVAAGLDPPTLAAAGLDPADPHAPHTVAALVAAADRAAAAASDGPAGSGSTPGTSTGARPAADAAATGAGLTVAGLRLPEVGRQAATGVTLLVTVLLAGGALALPADGRRRLGASTPSGPRAA</sequence>
<proteinExistence type="predicted"/>
<dbReference type="Proteomes" id="UP000000849">
    <property type="component" value="Chromosome"/>
</dbReference>
<keyword evidence="2" id="KW-0472">Membrane</keyword>
<evidence type="ECO:0000313" key="3">
    <source>
        <dbReference type="EMBL" id="ADG76258.1"/>
    </source>
</evidence>